<dbReference type="InterPro" id="IPR033749">
    <property type="entry name" value="Polyprenyl_synt_CS"/>
</dbReference>
<evidence type="ECO:0000256" key="3">
    <source>
        <dbReference type="ARBA" id="ARBA00022679"/>
    </source>
</evidence>
<evidence type="ECO:0000256" key="1">
    <source>
        <dbReference type="ARBA" id="ARBA00001946"/>
    </source>
</evidence>
<protein>
    <submittedName>
        <fullName evidence="7">Heptaprenyl diphosphate synthase component 2</fullName>
        <ecNumber evidence="7">2.5.1.30</ecNumber>
    </submittedName>
</protein>
<dbReference type="CDD" id="cd00685">
    <property type="entry name" value="Trans_IPPS_HT"/>
    <property type="match status" value="1"/>
</dbReference>
<dbReference type="EMBL" id="LKET01000032">
    <property type="protein sequence ID" value="KPU44054.1"/>
    <property type="molecule type" value="Genomic_DNA"/>
</dbReference>
<comment type="similarity">
    <text evidence="2 6">Belongs to the FPP/GGPP synthase family.</text>
</comment>
<keyword evidence="3 6" id="KW-0808">Transferase</keyword>
<evidence type="ECO:0000256" key="6">
    <source>
        <dbReference type="RuleBase" id="RU004466"/>
    </source>
</evidence>
<gene>
    <name evidence="7" type="primary">hepT</name>
    <name evidence="7" type="ORF">OXPF_22200</name>
</gene>
<dbReference type="EC" id="2.5.1.30" evidence="7"/>
<keyword evidence="8" id="KW-1185">Reference proteome</keyword>
<dbReference type="GO" id="GO:0000010">
    <property type="term" value="F:heptaprenyl diphosphate synthase activity"/>
    <property type="evidence" value="ECO:0007669"/>
    <property type="project" value="UniProtKB-EC"/>
</dbReference>
<sequence length="322" mass="36443">MSYKELDVIKDELCELEKFIVRSTSTPQQLISTAVNELIISGGKRIRPALTLLTGRALGNKVDKLIPIAACMEIIHMATLVHDDIVDDSVLRRGKSTIQSKYGKDIAVFAGDFLFSQAFMAIAQYADKSNLNNFAKAIKRICEGEIEQYESRYSLNISLLKYMRRIKRKTGVLLALSCVAGIANKIINYKAMKNMYAYGMNFGMAFQITDDILDYVGVEDTVGKPVGNDIKNGIYTLPLIYALNYSDRKEFLREKLNENLIDDNDTVNEIVEIVRQSGGVEYSINLVDRYIKKGLENIEVLKESKYKDSLRAIILSLKKREY</sequence>
<reference evidence="7 8" key="1">
    <citation type="submission" date="2015-09" db="EMBL/GenBank/DDBJ databases">
        <title>Genome sequence of Oxobacter pfennigii DSM 3222.</title>
        <authorList>
            <person name="Poehlein A."/>
            <person name="Bengelsdorf F.R."/>
            <person name="Schiel-Bengelsdorf B."/>
            <person name="Duerre P."/>
            <person name="Daniel R."/>
        </authorList>
    </citation>
    <scope>NUCLEOTIDE SEQUENCE [LARGE SCALE GENOMIC DNA]</scope>
    <source>
        <strain evidence="7 8">DSM 3222</strain>
    </source>
</reference>
<evidence type="ECO:0000313" key="7">
    <source>
        <dbReference type="EMBL" id="KPU44054.1"/>
    </source>
</evidence>
<name>A0A0P8WZX1_9CLOT</name>
<dbReference type="STRING" id="36849.OXPF_22200"/>
<dbReference type="SUPFAM" id="SSF48576">
    <property type="entry name" value="Terpenoid synthases"/>
    <property type="match status" value="1"/>
</dbReference>
<dbReference type="RefSeq" id="WP_054875257.1">
    <property type="nucleotide sequence ID" value="NZ_LKET01000032.1"/>
</dbReference>
<evidence type="ECO:0000256" key="4">
    <source>
        <dbReference type="ARBA" id="ARBA00022723"/>
    </source>
</evidence>
<dbReference type="Proteomes" id="UP000050326">
    <property type="component" value="Unassembled WGS sequence"/>
</dbReference>
<dbReference type="InterPro" id="IPR000092">
    <property type="entry name" value="Polyprenyl_synt"/>
</dbReference>
<dbReference type="PROSITE" id="PS00723">
    <property type="entry name" value="POLYPRENYL_SYNTHASE_1"/>
    <property type="match status" value="1"/>
</dbReference>
<dbReference type="PATRIC" id="fig|36849.3.peg.2341"/>
<accession>A0A0P8WZX1</accession>
<dbReference type="InterPro" id="IPR008949">
    <property type="entry name" value="Isoprenoid_synthase_dom_sf"/>
</dbReference>
<dbReference type="PROSITE" id="PS00444">
    <property type="entry name" value="POLYPRENYL_SYNTHASE_2"/>
    <property type="match status" value="1"/>
</dbReference>
<dbReference type="GO" id="GO:0008299">
    <property type="term" value="P:isoprenoid biosynthetic process"/>
    <property type="evidence" value="ECO:0007669"/>
    <property type="project" value="InterPro"/>
</dbReference>
<organism evidence="7 8">
    <name type="scientific">Oxobacter pfennigii</name>
    <dbReference type="NCBI Taxonomy" id="36849"/>
    <lineage>
        <taxon>Bacteria</taxon>
        <taxon>Bacillati</taxon>
        <taxon>Bacillota</taxon>
        <taxon>Clostridia</taxon>
        <taxon>Eubacteriales</taxon>
        <taxon>Clostridiaceae</taxon>
        <taxon>Oxobacter</taxon>
    </lineage>
</organism>
<dbReference type="AlphaFoldDB" id="A0A0P8WZX1"/>
<dbReference type="PANTHER" id="PTHR12001">
    <property type="entry name" value="GERANYLGERANYL PYROPHOSPHATE SYNTHASE"/>
    <property type="match status" value="1"/>
</dbReference>
<dbReference type="SFLD" id="SFLDS00005">
    <property type="entry name" value="Isoprenoid_Synthase_Type_I"/>
    <property type="match status" value="1"/>
</dbReference>
<keyword evidence="4" id="KW-0479">Metal-binding</keyword>
<evidence type="ECO:0000256" key="2">
    <source>
        <dbReference type="ARBA" id="ARBA00006706"/>
    </source>
</evidence>
<dbReference type="PANTHER" id="PTHR12001:SF69">
    <property type="entry name" value="ALL TRANS-POLYPRENYL-DIPHOSPHATE SYNTHASE PDSS1"/>
    <property type="match status" value="1"/>
</dbReference>
<proteinExistence type="inferred from homology"/>
<evidence type="ECO:0000313" key="8">
    <source>
        <dbReference type="Proteomes" id="UP000050326"/>
    </source>
</evidence>
<dbReference type="GO" id="GO:0046872">
    <property type="term" value="F:metal ion binding"/>
    <property type="evidence" value="ECO:0007669"/>
    <property type="project" value="UniProtKB-KW"/>
</dbReference>
<dbReference type="Gene3D" id="1.10.600.10">
    <property type="entry name" value="Farnesyl Diphosphate Synthase"/>
    <property type="match status" value="1"/>
</dbReference>
<dbReference type="Pfam" id="PF00348">
    <property type="entry name" value="polyprenyl_synt"/>
    <property type="match status" value="1"/>
</dbReference>
<dbReference type="OrthoDB" id="9805316at2"/>
<keyword evidence="5" id="KW-0460">Magnesium</keyword>
<evidence type="ECO:0000256" key="5">
    <source>
        <dbReference type="ARBA" id="ARBA00022842"/>
    </source>
</evidence>
<comment type="caution">
    <text evidence="7">The sequence shown here is derived from an EMBL/GenBank/DDBJ whole genome shotgun (WGS) entry which is preliminary data.</text>
</comment>
<comment type="cofactor">
    <cofactor evidence="1">
        <name>Mg(2+)</name>
        <dbReference type="ChEBI" id="CHEBI:18420"/>
    </cofactor>
</comment>